<evidence type="ECO:0000313" key="2">
    <source>
        <dbReference type="Proteomes" id="UP000070700"/>
    </source>
</evidence>
<keyword evidence="2" id="KW-1185">Reference proteome</keyword>
<dbReference type="KEGG" id="psco:LY89DRAFT_148187"/>
<dbReference type="InParanoid" id="A0A194X0V9"/>
<dbReference type="OrthoDB" id="3061561at2759"/>
<gene>
    <name evidence="1" type="ORF">LY89DRAFT_148187</name>
</gene>
<protein>
    <submittedName>
        <fullName evidence="1">Uncharacterized protein</fullName>
    </submittedName>
</protein>
<proteinExistence type="predicted"/>
<accession>A0A194X0V9</accession>
<dbReference type="EMBL" id="KQ947421">
    <property type="protein sequence ID" value="KUJ13833.1"/>
    <property type="molecule type" value="Genomic_DNA"/>
</dbReference>
<dbReference type="GeneID" id="28815100"/>
<name>A0A194X0V9_MOLSC</name>
<dbReference type="AlphaFoldDB" id="A0A194X0V9"/>
<dbReference type="RefSeq" id="XP_018068188.1">
    <property type="nucleotide sequence ID" value="XM_018205374.1"/>
</dbReference>
<organism evidence="1 2">
    <name type="scientific">Mollisia scopiformis</name>
    <name type="common">Conifer needle endophyte fungus</name>
    <name type="synonym">Phialocephala scopiformis</name>
    <dbReference type="NCBI Taxonomy" id="149040"/>
    <lineage>
        <taxon>Eukaryota</taxon>
        <taxon>Fungi</taxon>
        <taxon>Dikarya</taxon>
        <taxon>Ascomycota</taxon>
        <taxon>Pezizomycotina</taxon>
        <taxon>Leotiomycetes</taxon>
        <taxon>Helotiales</taxon>
        <taxon>Mollisiaceae</taxon>
        <taxon>Mollisia</taxon>
    </lineage>
</organism>
<dbReference type="PANTHER" id="PTHR35043:SF8">
    <property type="entry name" value="DUF4220 DOMAIN-CONTAINING PROTEIN"/>
    <property type="match status" value="1"/>
</dbReference>
<reference evidence="1 2" key="1">
    <citation type="submission" date="2015-10" db="EMBL/GenBank/DDBJ databases">
        <title>Full genome of DAOMC 229536 Phialocephala scopiformis, a fungal endophyte of spruce producing the potent anti-insectan compound rugulosin.</title>
        <authorList>
            <consortium name="DOE Joint Genome Institute"/>
            <person name="Walker A.K."/>
            <person name="Frasz S.L."/>
            <person name="Seifert K.A."/>
            <person name="Miller J.D."/>
            <person name="Mondo S.J."/>
            <person name="Labutti K."/>
            <person name="Lipzen A."/>
            <person name="Dockter R."/>
            <person name="Kennedy M."/>
            <person name="Grigoriev I.V."/>
            <person name="Spatafora J.W."/>
        </authorList>
    </citation>
    <scope>NUCLEOTIDE SEQUENCE [LARGE SCALE GENOMIC DNA]</scope>
    <source>
        <strain evidence="1 2">CBS 120377</strain>
    </source>
</reference>
<evidence type="ECO:0000313" key="1">
    <source>
        <dbReference type="EMBL" id="KUJ13833.1"/>
    </source>
</evidence>
<dbReference type="PANTHER" id="PTHR35043">
    <property type="entry name" value="TRANSCRIPTION FACTOR DOMAIN-CONTAINING PROTEIN"/>
    <property type="match status" value="1"/>
</dbReference>
<dbReference type="Proteomes" id="UP000070700">
    <property type="component" value="Unassembled WGS sequence"/>
</dbReference>
<sequence>MAPSPIPITIDHGNGGIPYTPHNATTLSKGWVTQPNNRGTLDILWTCASTLFICLWVQLHLNVPGPHERFFTQSLRRLRWLVMGALVPEVLLLSAGGQWASAERSVQDMKRLFPNSNSWTIVHGFYADSGGFVLQPRDSDPFPVSAKQVHYLVENAYIELPSITEKEILDKSKGDKFTKTIACLQTFWFITQCVARLIQRLPVSPLELQTCSIIICTVTTYFLWLYKPLSVQTPTVIPMSIPIGLVLKCAGISASD</sequence>